<protein>
    <recommendedName>
        <fullName evidence="4">Integral membrane protein</fullName>
    </recommendedName>
</protein>
<feature type="transmembrane region" description="Helical" evidence="1">
    <location>
        <begin position="122"/>
        <end position="145"/>
    </location>
</feature>
<keyword evidence="1" id="KW-0812">Transmembrane</keyword>
<dbReference type="RefSeq" id="WP_167111918.1">
    <property type="nucleotide sequence ID" value="NZ_JAANOU010000001.1"/>
</dbReference>
<comment type="caution">
    <text evidence="2">The sequence shown here is derived from an EMBL/GenBank/DDBJ whole genome shotgun (WGS) entry which is preliminary data.</text>
</comment>
<evidence type="ECO:0000313" key="2">
    <source>
        <dbReference type="EMBL" id="NIH78981.1"/>
    </source>
</evidence>
<feature type="transmembrane region" description="Helical" evidence="1">
    <location>
        <begin position="62"/>
        <end position="84"/>
    </location>
</feature>
<evidence type="ECO:0008006" key="4">
    <source>
        <dbReference type="Google" id="ProtNLM"/>
    </source>
</evidence>
<reference evidence="2 3" key="1">
    <citation type="submission" date="2020-03" db="EMBL/GenBank/DDBJ databases">
        <title>Sequencing the genomes of 1000 actinobacteria strains.</title>
        <authorList>
            <person name="Klenk H.-P."/>
        </authorList>
    </citation>
    <scope>NUCLEOTIDE SEQUENCE [LARGE SCALE GENOMIC DNA]</scope>
    <source>
        <strain evidence="2 3">DSM 45668</strain>
    </source>
</reference>
<dbReference type="Proteomes" id="UP000754495">
    <property type="component" value="Unassembled WGS sequence"/>
</dbReference>
<accession>A0ABX0SUH3</accession>
<evidence type="ECO:0000313" key="3">
    <source>
        <dbReference type="Proteomes" id="UP000754495"/>
    </source>
</evidence>
<proteinExistence type="predicted"/>
<name>A0ABX0SUH3_9PSEU</name>
<keyword evidence="1" id="KW-1133">Transmembrane helix</keyword>
<sequence length="149" mass="15988">MSETVNRLNGGRRTSRAAVAIGAGLVLQLLTIAAVLLATGAIEEHLRGVYAQYRPDQAERAGGIVVTYLLVVGVLGAAGWLLTAWAHRRRTRWTRVLAWTFLVLGTLLAVTNLAITEYGSRLVPLWLGVAGLVPSLAGLAAVTLLHRER</sequence>
<feature type="transmembrane region" description="Helical" evidence="1">
    <location>
        <begin position="17"/>
        <end position="42"/>
    </location>
</feature>
<dbReference type="EMBL" id="JAANOU010000001">
    <property type="protein sequence ID" value="NIH78981.1"/>
    <property type="molecule type" value="Genomic_DNA"/>
</dbReference>
<gene>
    <name evidence="2" type="ORF">FHX46_001511</name>
</gene>
<keyword evidence="1" id="KW-0472">Membrane</keyword>
<organism evidence="2 3">
    <name type="scientific">Amycolatopsis viridis</name>
    <dbReference type="NCBI Taxonomy" id="185678"/>
    <lineage>
        <taxon>Bacteria</taxon>
        <taxon>Bacillati</taxon>
        <taxon>Actinomycetota</taxon>
        <taxon>Actinomycetes</taxon>
        <taxon>Pseudonocardiales</taxon>
        <taxon>Pseudonocardiaceae</taxon>
        <taxon>Amycolatopsis</taxon>
    </lineage>
</organism>
<feature type="transmembrane region" description="Helical" evidence="1">
    <location>
        <begin position="96"/>
        <end position="116"/>
    </location>
</feature>
<evidence type="ECO:0000256" key="1">
    <source>
        <dbReference type="SAM" id="Phobius"/>
    </source>
</evidence>
<keyword evidence="3" id="KW-1185">Reference proteome</keyword>